<dbReference type="PANTHER" id="PTHR10543">
    <property type="entry name" value="BETA-CAROTENE DIOXYGENASE"/>
    <property type="match status" value="1"/>
</dbReference>
<name>A0A8T2S1C1_CERRI</name>
<comment type="caution">
    <text evidence="6">The sequence shown here is derived from an EMBL/GenBank/DDBJ whole genome shotgun (WGS) entry which is preliminary data.</text>
</comment>
<evidence type="ECO:0000256" key="3">
    <source>
        <dbReference type="ARBA" id="ARBA00022964"/>
    </source>
</evidence>
<evidence type="ECO:0000256" key="5">
    <source>
        <dbReference type="PIRSR" id="PIRSR604294-1"/>
    </source>
</evidence>
<keyword evidence="3" id="KW-0560">Oxidoreductase</keyword>
<dbReference type="OMA" id="GHATYCC"/>
<comment type="similarity">
    <text evidence="1">Belongs to the carotenoid oxygenase family.</text>
</comment>
<protein>
    <submittedName>
        <fullName evidence="6">Uncharacterized protein</fullName>
    </submittedName>
</protein>
<evidence type="ECO:0000256" key="1">
    <source>
        <dbReference type="ARBA" id="ARBA00006787"/>
    </source>
</evidence>
<accession>A0A8T2S1C1</accession>
<feature type="binding site" evidence="5">
    <location>
        <position position="401"/>
    </location>
    <ligand>
        <name>Fe cation</name>
        <dbReference type="ChEBI" id="CHEBI:24875"/>
        <note>catalytic</note>
    </ligand>
</feature>
<dbReference type="GO" id="GO:0010436">
    <property type="term" value="F:carotenoid dioxygenase activity"/>
    <property type="evidence" value="ECO:0007669"/>
    <property type="project" value="TreeGrafter"/>
</dbReference>
<dbReference type="Proteomes" id="UP000825935">
    <property type="component" value="Chromosome 23"/>
</dbReference>
<keyword evidence="7" id="KW-1185">Reference proteome</keyword>
<feature type="binding site" evidence="5">
    <location>
        <position position="469"/>
    </location>
    <ligand>
        <name>Fe cation</name>
        <dbReference type="ChEBI" id="CHEBI:24875"/>
        <note>catalytic</note>
    </ligand>
</feature>
<gene>
    <name evidence="6" type="ORF">KP509_23G048100</name>
</gene>
<keyword evidence="3" id="KW-0223">Dioxygenase</keyword>
<proteinExistence type="inferred from homology"/>
<keyword evidence="2 5" id="KW-0479">Metal-binding</keyword>
<dbReference type="GO" id="GO:0009570">
    <property type="term" value="C:chloroplast stroma"/>
    <property type="evidence" value="ECO:0007669"/>
    <property type="project" value="TreeGrafter"/>
</dbReference>
<feature type="binding site" evidence="5">
    <location>
        <position position="352"/>
    </location>
    <ligand>
        <name>Fe cation</name>
        <dbReference type="ChEBI" id="CHEBI:24875"/>
        <note>catalytic</note>
    </ligand>
</feature>
<feature type="binding site" evidence="5">
    <location>
        <position position="662"/>
    </location>
    <ligand>
        <name>Fe cation</name>
        <dbReference type="ChEBI" id="CHEBI:24875"/>
        <note>catalytic</note>
    </ligand>
</feature>
<comment type="cofactor">
    <cofactor evidence="5">
        <name>Fe(2+)</name>
        <dbReference type="ChEBI" id="CHEBI:29033"/>
    </cofactor>
    <text evidence="5">Binds 1 Fe(2+) ion per subunit.</text>
</comment>
<evidence type="ECO:0000256" key="4">
    <source>
        <dbReference type="ARBA" id="ARBA00023004"/>
    </source>
</evidence>
<evidence type="ECO:0000313" key="6">
    <source>
        <dbReference type="EMBL" id="KAH7301911.1"/>
    </source>
</evidence>
<reference evidence="6 7" key="1">
    <citation type="submission" date="2021-08" db="EMBL/GenBank/DDBJ databases">
        <title>WGS assembly of Ceratopteris richardii.</title>
        <authorList>
            <person name="Marchant D.B."/>
            <person name="Chen G."/>
            <person name="Jenkins J."/>
            <person name="Shu S."/>
            <person name="Leebens-Mack J."/>
            <person name="Grimwood J."/>
            <person name="Schmutz J."/>
            <person name="Soltis P."/>
            <person name="Soltis D."/>
            <person name="Chen Z.-H."/>
        </authorList>
    </citation>
    <scope>NUCLEOTIDE SEQUENCE [LARGE SCALE GENOMIC DNA]</scope>
    <source>
        <strain evidence="6">Whitten #5841</strain>
        <tissue evidence="6">Leaf</tissue>
    </source>
</reference>
<dbReference type="PANTHER" id="PTHR10543:SF46">
    <property type="entry name" value="CAROTENOID CLEAVAGE DIOXYGENASE 4, CHLOROPLASTIC-RELATED"/>
    <property type="match status" value="1"/>
</dbReference>
<dbReference type="InterPro" id="IPR004294">
    <property type="entry name" value="Carotenoid_Oase"/>
</dbReference>
<dbReference type="EMBL" id="CM035428">
    <property type="protein sequence ID" value="KAH7301911.1"/>
    <property type="molecule type" value="Genomic_DNA"/>
</dbReference>
<evidence type="ECO:0000313" key="7">
    <source>
        <dbReference type="Proteomes" id="UP000825935"/>
    </source>
</evidence>
<dbReference type="GO" id="GO:0016121">
    <property type="term" value="P:carotene catabolic process"/>
    <property type="evidence" value="ECO:0007669"/>
    <property type="project" value="TreeGrafter"/>
</dbReference>
<dbReference type="AlphaFoldDB" id="A0A8T2S1C1"/>
<dbReference type="OrthoDB" id="1069523at2759"/>
<keyword evidence="4 5" id="KW-0408">Iron</keyword>
<sequence length="680" mass="74755">MALSNSLRPSSTLLWDSVNKQSFTYTSTSYGYLTNGREASFFRTPAATVDVNSFVPSPSDSGFREQSPIPKLQDTAEGITHLRAALNGRDAMDRPSSKNNANRYHKQREAQLSSAMATNKTFSLSSLYPLRGSDLFALLRRDFDMASSLAEAACNVADILLNQMSSFTKLQHSTDPLVQLAGNCTPVCETSPTICNVRGKLPDDLVGAYVRNGPNATYMNPGEGFHLFDGDGMLHAVKMKDGKAVYCCRYVKTARFKQEEAAGRPLFPKLFGGSGEPFTFARTIILAVRVALGLVDISKGCGLSNTSVSFFRGQVLSMSEDDLPYIIQITESGDLVTVGQYHLPGIKYMCAHPKFNQITGEMFSFSFTPTKVLPFSVLRVSGDGLISAHIPVPLRDTPMLHDFAITGKYIVFADHQFMIRPFKCLWGGDMLVQNHDKTPGVGLLPRYSLPSDAAYKFQWLCTPACNCMHFLNAWDDGPDQVVVIATSTTSIEALTNVGGSKSTCSLMEIRLNTETGKATPRPICAGNFEFGTLNQKYLGKKSRYMYVTSGKFPDISAIVKLDLELGKNNASGRHTSVARETTVVAKRKFGDGCIGGEPFFVPQMRSEGNGKGKQDEDDGYILCYVHNMLTEVSELLVMDAQTRDLQIIASVVLPSRVPCGFHGWFISEEQLEQQYNRNSL</sequence>
<dbReference type="Pfam" id="PF03055">
    <property type="entry name" value="RPE65"/>
    <property type="match status" value="1"/>
</dbReference>
<evidence type="ECO:0000256" key="2">
    <source>
        <dbReference type="ARBA" id="ARBA00022723"/>
    </source>
</evidence>
<dbReference type="GO" id="GO:0046872">
    <property type="term" value="F:metal ion binding"/>
    <property type="evidence" value="ECO:0007669"/>
    <property type="project" value="UniProtKB-KW"/>
</dbReference>
<organism evidence="6 7">
    <name type="scientific">Ceratopteris richardii</name>
    <name type="common">Triangle waterfern</name>
    <dbReference type="NCBI Taxonomy" id="49495"/>
    <lineage>
        <taxon>Eukaryota</taxon>
        <taxon>Viridiplantae</taxon>
        <taxon>Streptophyta</taxon>
        <taxon>Embryophyta</taxon>
        <taxon>Tracheophyta</taxon>
        <taxon>Polypodiopsida</taxon>
        <taxon>Polypodiidae</taxon>
        <taxon>Polypodiales</taxon>
        <taxon>Pteridineae</taxon>
        <taxon>Pteridaceae</taxon>
        <taxon>Parkerioideae</taxon>
        <taxon>Ceratopteris</taxon>
    </lineage>
</organism>